<evidence type="ECO:0000256" key="2">
    <source>
        <dbReference type="ARBA" id="ARBA00022722"/>
    </source>
</evidence>
<keyword evidence="6" id="KW-1185">Reference proteome</keyword>
<evidence type="ECO:0000256" key="3">
    <source>
        <dbReference type="ARBA" id="ARBA00022801"/>
    </source>
</evidence>
<reference evidence="6" key="1">
    <citation type="submission" date="2017-02" db="EMBL/GenBank/DDBJ databases">
        <authorList>
            <person name="Varghese N."/>
            <person name="Submissions S."/>
        </authorList>
    </citation>
    <scope>NUCLEOTIDE SEQUENCE [LARGE SCALE GENOMIC DNA]</scope>
    <source>
        <strain evidence="6">DSM 3072</strain>
    </source>
</reference>
<dbReference type="STRING" id="83771.SAMN02910357_02210"/>
<dbReference type="AlphaFoldDB" id="A0A1T4UV85"/>
<dbReference type="PANTHER" id="PTHR33607">
    <property type="entry name" value="ENDONUCLEASE-1"/>
    <property type="match status" value="1"/>
</dbReference>
<dbReference type="EMBL" id="FUXX01000001">
    <property type="protein sequence ID" value="SKA56525.1"/>
    <property type="molecule type" value="Genomic_DNA"/>
</dbReference>
<dbReference type="GO" id="GO:0004518">
    <property type="term" value="F:nuclease activity"/>
    <property type="evidence" value="ECO:0007669"/>
    <property type="project" value="UniProtKB-KW"/>
</dbReference>
<keyword evidence="3" id="KW-0378">Hydrolase</keyword>
<sequence>MKKLITALMSCVLISSIQAYAEERPADFREAKKQMVRIFSKLNKPETLYCGCRITFPKSGGYKPDLESCGYQIANDYERGNRIEAEHIVPVWEFAHKMNCWTKVEKGQGRNNCEETDERFKLIESDLHNLYPAIGEVNKDRSSYSFVEKIRNPDNPDGYGSCRMFFNRSSYQAQPTERSKGIIARAYLYMNKRYNLPLDSEHMRLYRSWNHTYKPTDDECKRNYMIKKIQGNDNPFVTEQCELRIRHPHSVTGKVSE</sequence>
<protein>
    <submittedName>
        <fullName evidence="5">Deoxyribonuclease-1</fullName>
    </submittedName>
</protein>
<accession>A0A1T4UV85</accession>
<evidence type="ECO:0000256" key="1">
    <source>
        <dbReference type="ARBA" id="ARBA00006429"/>
    </source>
</evidence>
<dbReference type="InterPro" id="IPR044925">
    <property type="entry name" value="His-Me_finger_sf"/>
</dbReference>
<keyword evidence="4" id="KW-0732">Signal</keyword>
<dbReference type="SUPFAM" id="SSF54060">
    <property type="entry name" value="His-Me finger endonucleases"/>
    <property type="match status" value="1"/>
</dbReference>
<evidence type="ECO:0000313" key="6">
    <source>
        <dbReference type="Proteomes" id="UP000242432"/>
    </source>
</evidence>
<proteinExistence type="inferred from homology"/>
<feature type="chain" id="PRO_5012978878" evidence="4">
    <location>
        <begin position="22"/>
        <end position="257"/>
    </location>
</feature>
<dbReference type="GO" id="GO:0016787">
    <property type="term" value="F:hydrolase activity"/>
    <property type="evidence" value="ECO:0007669"/>
    <property type="project" value="UniProtKB-KW"/>
</dbReference>
<comment type="similarity">
    <text evidence="1">Belongs to the EndA/NucM nuclease family.</text>
</comment>
<dbReference type="Pfam" id="PF04231">
    <property type="entry name" value="Endonuclease_1"/>
    <property type="match status" value="1"/>
</dbReference>
<keyword evidence="2" id="KW-0540">Nuclease</keyword>
<gene>
    <name evidence="5" type="ORF">SAMN02745213_00021</name>
</gene>
<dbReference type="RefSeq" id="WP_078927702.1">
    <property type="nucleotide sequence ID" value="NZ_FUXX01000001.1"/>
</dbReference>
<dbReference type="InterPro" id="IPR007346">
    <property type="entry name" value="Endonuclease-I"/>
</dbReference>
<dbReference type="PANTHER" id="PTHR33607:SF2">
    <property type="entry name" value="ENDONUCLEASE-1"/>
    <property type="match status" value="1"/>
</dbReference>
<evidence type="ECO:0000313" key="5">
    <source>
        <dbReference type="EMBL" id="SKA56525.1"/>
    </source>
</evidence>
<organism evidence="5 6">
    <name type="scientific">Succinivibrio dextrinosolvens DSM 3072</name>
    <dbReference type="NCBI Taxonomy" id="1123324"/>
    <lineage>
        <taxon>Bacteria</taxon>
        <taxon>Pseudomonadati</taxon>
        <taxon>Pseudomonadota</taxon>
        <taxon>Gammaproteobacteria</taxon>
        <taxon>Aeromonadales</taxon>
        <taxon>Succinivibrionaceae</taxon>
        <taxon>Succinivibrio</taxon>
    </lineage>
</organism>
<evidence type="ECO:0000256" key="4">
    <source>
        <dbReference type="SAM" id="SignalP"/>
    </source>
</evidence>
<dbReference type="Proteomes" id="UP000242432">
    <property type="component" value="Unassembled WGS sequence"/>
</dbReference>
<feature type="signal peptide" evidence="4">
    <location>
        <begin position="1"/>
        <end position="21"/>
    </location>
</feature>
<name>A0A1T4UV85_9GAMM</name>